<protein>
    <submittedName>
        <fullName evidence="1">Shikimate dehydrogenase</fullName>
    </submittedName>
</protein>
<evidence type="ECO:0000313" key="1">
    <source>
        <dbReference type="EMBL" id="RTR28691.1"/>
    </source>
</evidence>
<dbReference type="Gene3D" id="3.40.50.720">
    <property type="entry name" value="NAD(P)-binding Rossmann-like Domain"/>
    <property type="match status" value="1"/>
</dbReference>
<reference evidence="1 2" key="1">
    <citation type="submission" date="2018-12" db="EMBL/GenBank/DDBJ databases">
        <title>Deinococcus radiophilus ATCC 27603 genome sequencing and assembly.</title>
        <authorList>
            <person name="Maclea K.S."/>
            <person name="Maynard C.R."/>
        </authorList>
    </citation>
    <scope>NUCLEOTIDE SEQUENCE [LARGE SCALE GENOMIC DNA]</scope>
    <source>
        <strain evidence="1 2">ATCC 27603</strain>
    </source>
</reference>
<accession>A0A3S0KKG2</accession>
<proteinExistence type="predicted"/>
<dbReference type="OrthoDB" id="67221at2"/>
<gene>
    <name evidence="1" type="ORF">EJ104_04880</name>
</gene>
<organism evidence="1 2">
    <name type="scientific">Deinococcus radiophilus</name>
    <dbReference type="NCBI Taxonomy" id="32062"/>
    <lineage>
        <taxon>Bacteria</taxon>
        <taxon>Thermotogati</taxon>
        <taxon>Deinococcota</taxon>
        <taxon>Deinococci</taxon>
        <taxon>Deinococcales</taxon>
        <taxon>Deinococcaceae</taxon>
        <taxon>Deinococcus</taxon>
    </lineage>
</organism>
<sequence length="257" mass="26239">MSRADSFPPVIGLLGAPPAAAQALSRLGFQALSLPVGDLGGSLLACQTLGIGGVLVHSTFEEAAFAATESDEAARRAGKVDAIALPTGALAGQVLGTYTLTEALSDAVAATHYSARGATALMIGHGPDLAAVLPLTRLGFSQVGFVADHLPAAERLSREVPAGTATYALSRRDSALQTLAERADLIVVAGGSVPPGVLQPYHTLLDLTGRVPAGSATQLQLDELPGLRLSQQLLHVTGQRLSPAALSELAQAMQMAR</sequence>
<dbReference type="AlphaFoldDB" id="A0A3S0KKG2"/>
<keyword evidence="2" id="KW-1185">Reference proteome</keyword>
<dbReference type="EMBL" id="RXPE01000006">
    <property type="protein sequence ID" value="RTR28691.1"/>
    <property type="molecule type" value="Genomic_DNA"/>
</dbReference>
<evidence type="ECO:0000313" key="2">
    <source>
        <dbReference type="Proteomes" id="UP000277766"/>
    </source>
</evidence>
<name>A0A3S0KKG2_9DEIO</name>
<comment type="caution">
    <text evidence="1">The sequence shown here is derived from an EMBL/GenBank/DDBJ whole genome shotgun (WGS) entry which is preliminary data.</text>
</comment>
<dbReference type="Gene3D" id="3.40.50.10860">
    <property type="entry name" value="Leucine Dehydrogenase, chain A, domain 1"/>
    <property type="match status" value="1"/>
</dbReference>
<dbReference type="Proteomes" id="UP000277766">
    <property type="component" value="Unassembled WGS sequence"/>
</dbReference>
<dbReference type="RefSeq" id="WP_126351640.1">
    <property type="nucleotide sequence ID" value="NZ_RXPE01000006.1"/>
</dbReference>